<dbReference type="Gene3D" id="3.40.50.2300">
    <property type="match status" value="1"/>
</dbReference>
<dbReference type="SUPFAM" id="SSF52172">
    <property type="entry name" value="CheY-like"/>
    <property type="match status" value="2"/>
</dbReference>
<dbReference type="SMART" id="SM00388">
    <property type="entry name" value="HisKA"/>
    <property type="match status" value="1"/>
</dbReference>
<dbReference type="SMART" id="SM00448">
    <property type="entry name" value="REC"/>
    <property type="match status" value="1"/>
</dbReference>
<dbReference type="PRINTS" id="PR00344">
    <property type="entry name" value="BCTRLSENSOR"/>
</dbReference>
<keyword evidence="8" id="KW-1185">Reference proteome</keyword>
<evidence type="ECO:0000313" key="8">
    <source>
        <dbReference type="Proteomes" id="UP001265700"/>
    </source>
</evidence>
<sequence length="515" mass="55488">MSMELAASNELRVLLQLITSRDTDIAISMLARSGIAAEACEDAAALAREMSAGTGAVVIAEEVLDDQGYSRVLHALRSQPPWSDLPVIVAARSGAEALESSEAIEQLGNVTVLERPMRVSSLASSVQSALKARKRQYQLRATLEGLREADQRKTEFLATMAHELRNPLAPLRTALNIVSTQHPTPEKRKALHAMMDRQVTHMVHLIDDLMEVSRVTHGKIALRSSVIALNDVVRDAVEVTRALINAAHQTLQLELPPDPCHVLGDEVRLAQVFSNLLNNASKFTPSKGTIRVSLSQDEDTVRVQVIDSGIGIPDDMLETVFGMFVQITGTQRAVHAGLGIGLTLVRNLVELHGGRVYASSTGTNEGTTMTVELPRVVAPESENTAASAGTEWNTAERQKVLVVDDNRDAADSLAQLLELLGANTSVAYGGEEALNAMMSSHPTVAFVDIGMPGMNGYQVATRVRSTDSLAGTVLIALTGWGQANDRERILSSGFDHHLIKPADIQTLTQLLNSFA</sequence>
<gene>
    <name evidence="7" type="ORF">J2W49_002633</name>
</gene>
<dbReference type="CDD" id="cd00082">
    <property type="entry name" value="HisKA"/>
    <property type="match status" value="1"/>
</dbReference>
<dbReference type="PROSITE" id="PS50109">
    <property type="entry name" value="HIS_KIN"/>
    <property type="match status" value="1"/>
</dbReference>
<dbReference type="InterPro" id="IPR036890">
    <property type="entry name" value="HATPase_C_sf"/>
</dbReference>
<evidence type="ECO:0000259" key="6">
    <source>
        <dbReference type="PROSITE" id="PS50110"/>
    </source>
</evidence>
<accession>A0ABU1WN03</accession>
<dbReference type="Pfam" id="PF00512">
    <property type="entry name" value="HisKA"/>
    <property type="match status" value="1"/>
</dbReference>
<keyword evidence="3 4" id="KW-0597">Phosphoprotein</keyword>
<evidence type="ECO:0000256" key="2">
    <source>
        <dbReference type="ARBA" id="ARBA00012438"/>
    </source>
</evidence>
<dbReference type="SUPFAM" id="SSF55874">
    <property type="entry name" value="ATPase domain of HSP90 chaperone/DNA topoisomerase II/histidine kinase"/>
    <property type="match status" value="1"/>
</dbReference>
<dbReference type="Gene3D" id="1.10.287.130">
    <property type="match status" value="1"/>
</dbReference>
<comment type="caution">
    <text evidence="7">The sequence shown here is derived from an EMBL/GenBank/DDBJ whole genome shotgun (WGS) entry which is preliminary data.</text>
</comment>
<feature type="domain" description="Response regulatory" evidence="6">
    <location>
        <begin position="399"/>
        <end position="515"/>
    </location>
</feature>
<dbReference type="EMBL" id="JAVDWU010000005">
    <property type="protein sequence ID" value="MDR7150670.1"/>
    <property type="molecule type" value="Genomic_DNA"/>
</dbReference>
<dbReference type="SUPFAM" id="SSF47384">
    <property type="entry name" value="Homodimeric domain of signal transducing histidine kinase"/>
    <property type="match status" value="1"/>
</dbReference>
<dbReference type="InterPro" id="IPR005467">
    <property type="entry name" value="His_kinase_dom"/>
</dbReference>
<dbReference type="CDD" id="cd00075">
    <property type="entry name" value="HATPase"/>
    <property type="match status" value="1"/>
</dbReference>
<proteinExistence type="predicted"/>
<dbReference type="CDD" id="cd17580">
    <property type="entry name" value="REC_2_DhkD-like"/>
    <property type="match status" value="1"/>
</dbReference>
<dbReference type="PROSITE" id="PS50110">
    <property type="entry name" value="RESPONSE_REGULATORY"/>
    <property type="match status" value="1"/>
</dbReference>
<dbReference type="InterPro" id="IPR004358">
    <property type="entry name" value="Sig_transdc_His_kin-like_C"/>
</dbReference>
<reference evidence="7 8" key="1">
    <citation type="submission" date="2023-07" db="EMBL/GenBank/DDBJ databases">
        <title>Sorghum-associated microbial communities from plants grown in Nebraska, USA.</title>
        <authorList>
            <person name="Schachtman D."/>
        </authorList>
    </citation>
    <scope>NUCLEOTIDE SEQUENCE [LARGE SCALE GENOMIC DNA]</scope>
    <source>
        <strain evidence="7 8">4249</strain>
    </source>
</reference>
<dbReference type="InterPro" id="IPR001789">
    <property type="entry name" value="Sig_transdc_resp-reg_receiver"/>
</dbReference>
<dbReference type="InterPro" id="IPR003661">
    <property type="entry name" value="HisK_dim/P_dom"/>
</dbReference>
<protein>
    <recommendedName>
        <fullName evidence="2">histidine kinase</fullName>
        <ecNumber evidence="2">2.7.13.3</ecNumber>
    </recommendedName>
</protein>
<name>A0ABU1WN03_9BURK</name>
<evidence type="ECO:0000313" key="7">
    <source>
        <dbReference type="EMBL" id="MDR7150670.1"/>
    </source>
</evidence>
<keyword evidence="7" id="KW-0418">Kinase</keyword>
<comment type="catalytic activity">
    <reaction evidence="1">
        <text>ATP + protein L-histidine = ADP + protein N-phospho-L-histidine.</text>
        <dbReference type="EC" id="2.7.13.3"/>
    </reaction>
</comment>
<dbReference type="Pfam" id="PF00072">
    <property type="entry name" value="Response_reg"/>
    <property type="match status" value="1"/>
</dbReference>
<dbReference type="Proteomes" id="UP001265700">
    <property type="component" value="Unassembled WGS sequence"/>
</dbReference>
<dbReference type="RefSeq" id="WP_310316572.1">
    <property type="nucleotide sequence ID" value="NZ_JAVDWU010000005.1"/>
</dbReference>
<dbReference type="PANTHER" id="PTHR43547:SF2">
    <property type="entry name" value="HYBRID SIGNAL TRANSDUCTION HISTIDINE KINASE C"/>
    <property type="match status" value="1"/>
</dbReference>
<feature type="modified residue" description="4-aspartylphosphate" evidence="4">
    <location>
        <position position="448"/>
    </location>
</feature>
<organism evidence="7 8">
    <name type="scientific">Hydrogenophaga palleronii</name>
    <dbReference type="NCBI Taxonomy" id="65655"/>
    <lineage>
        <taxon>Bacteria</taxon>
        <taxon>Pseudomonadati</taxon>
        <taxon>Pseudomonadota</taxon>
        <taxon>Betaproteobacteria</taxon>
        <taxon>Burkholderiales</taxon>
        <taxon>Comamonadaceae</taxon>
        <taxon>Hydrogenophaga</taxon>
    </lineage>
</organism>
<dbReference type="EC" id="2.7.13.3" evidence="2"/>
<evidence type="ECO:0000256" key="4">
    <source>
        <dbReference type="PROSITE-ProRule" id="PRU00169"/>
    </source>
</evidence>
<dbReference type="GO" id="GO:0016301">
    <property type="term" value="F:kinase activity"/>
    <property type="evidence" value="ECO:0007669"/>
    <property type="project" value="UniProtKB-KW"/>
</dbReference>
<dbReference type="InterPro" id="IPR011006">
    <property type="entry name" value="CheY-like_superfamily"/>
</dbReference>
<feature type="domain" description="Histidine kinase" evidence="5">
    <location>
        <begin position="159"/>
        <end position="377"/>
    </location>
</feature>
<evidence type="ECO:0000256" key="1">
    <source>
        <dbReference type="ARBA" id="ARBA00000085"/>
    </source>
</evidence>
<dbReference type="Pfam" id="PF02518">
    <property type="entry name" value="HATPase_c"/>
    <property type="match status" value="1"/>
</dbReference>
<dbReference type="SMART" id="SM00387">
    <property type="entry name" value="HATPase_c"/>
    <property type="match status" value="1"/>
</dbReference>
<dbReference type="Gene3D" id="3.30.565.10">
    <property type="entry name" value="Histidine kinase-like ATPase, C-terminal domain"/>
    <property type="match status" value="1"/>
</dbReference>
<dbReference type="InterPro" id="IPR003594">
    <property type="entry name" value="HATPase_dom"/>
</dbReference>
<keyword evidence="7" id="KW-0808">Transferase</keyword>
<dbReference type="InterPro" id="IPR036097">
    <property type="entry name" value="HisK_dim/P_sf"/>
</dbReference>
<evidence type="ECO:0000259" key="5">
    <source>
        <dbReference type="PROSITE" id="PS50109"/>
    </source>
</evidence>
<evidence type="ECO:0000256" key="3">
    <source>
        <dbReference type="ARBA" id="ARBA00022553"/>
    </source>
</evidence>
<dbReference type="PANTHER" id="PTHR43547">
    <property type="entry name" value="TWO-COMPONENT HISTIDINE KINASE"/>
    <property type="match status" value="1"/>
</dbReference>